<keyword evidence="2" id="KW-1185">Reference proteome</keyword>
<evidence type="ECO:0000313" key="2">
    <source>
        <dbReference type="Proteomes" id="UP001597544"/>
    </source>
</evidence>
<sequence length="120" mass="13634">MELEDLLSNYVLGDGQIISIEASLNYQEKNKSTVIVELIIRKSAGKKKFDKCRVKLQFKQVVEVGINEDMDSDYYSDIVLVKQENGTYYLFLDPYGNSGEPHEGDNLVTIANAFAFEEIE</sequence>
<reference evidence="2" key="1">
    <citation type="journal article" date="2019" name="Int. J. Syst. Evol. Microbiol.">
        <title>The Global Catalogue of Microorganisms (GCM) 10K type strain sequencing project: providing services to taxonomists for standard genome sequencing and annotation.</title>
        <authorList>
            <consortium name="The Broad Institute Genomics Platform"/>
            <consortium name="The Broad Institute Genome Sequencing Center for Infectious Disease"/>
            <person name="Wu L."/>
            <person name="Ma J."/>
        </authorList>
    </citation>
    <scope>NUCLEOTIDE SEQUENCE [LARGE SCALE GENOMIC DNA]</scope>
    <source>
        <strain evidence="2">KCTC 42498</strain>
    </source>
</reference>
<dbReference type="EMBL" id="JBHULU010000024">
    <property type="protein sequence ID" value="MFD2515895.1"/>
    <property type="molecule type" value="Genomic_DNA"/>
</dbReference>
<evidence type="ECO:0000313" key="1">
    <source>
        <dbReference type="EMBL" id="MFD2515895.1"/>
    </source>
</evidence>
<organism evidence="1 2">
    <name type="scientific">Pontibacter locisalis</name>
    <dbReference type="NCBI Taxonomy" id="1719035"/>
    <lineage>
        <taxon>Bacteria</taxon>
        <taxon>Pseudomonadati</taxon>
        <taxon>Bacteroidota</taxon>
        <taxon>Cytophagia</taxon>
        <taxon>Cytophagales</taxon>
        <taxon>Hymenobacteraceae</taxon>
        <taxon>Pontibacter</taxon>
    </lineage>
</organism>
<dbReference type="Proteomes" id="UP001597544">
    <property type="component" value="Unassembled WGS sequence"/>
</dbReference>
<gene>
    <name evidence="1" type="ORF">ACFSRY_18635</name>
</gene>
<comment type="caution">
    <text evidence="1">The sequence shown here is derived from an EMBL/GenBank/DDBJ whole genome shotgun (WGS) entry which is preliminary data.</text>
</comment>
<protein>
    <submittedName>
        <fullName evidence="1">Uncharacterized protein</fullName>
    </submittedName>
</protein>
<name>A0ABW5IR74_9BACT</name>
<proteinExistence type="predicted"/>
<accession>A0ABW5IR74</accession>
<dbReference type="RefSeq" id="WP_377511620.1">
    <property type="nucleotide sequence ID" value="NZ_JBHULU010000024.1"/>
</dbReference>